<dbReference type="Proteomes" id="UP000545493">
    <property type="component" value="Unassembled WGS sequence"/>
</dbReference>
<dbReference type="GO" id="GO:0008999">
    <property type="term" value="F:protein-N-terminal-alanine acetyltransferase activity"/>
    <property type="evidence" value="ECO:0007669"/>
    <property type="project" value="TreeGrafter"/>
</dbReference>
<dbReference type="InterPro" id="IPR016181">
    <property type="entry name" value="Acyl_CoA_acyltransferase"/>
</dbReference>
<comment type="caution">
    <text evidence="2">The sequence shown here is derived from an EMBL/GenBank/DDBJ whole genome shotgun (WGS) entry which is preliminary data.</text>
</comment>
<feature type="domain" description="N-acetyltransferase" evidence="1">
    <location>
        <begin position="18"/>
        <end position="189"/>
    </location>
</feature>
<gene>
    <name evidence="2" type="ORF">FHU38_005046</name>
</gene>
<dbReference type="GO" id="GO:1990189">
    <property type="term" value="F:protein N-terminal-serine acetyltransferase activity"/>
    <property type="evidence" value="ECO:0007669"/>
    <property type="project" value="TreeGrafter"/>
</dbReference>
<dbReference type="RefSeq" id="WP_167176947.1">
    <property type="nucleotide sequence ID" value="NZ_JAAOYM010000002.1"/>
</dbReference>
<dbReference type="PANTHER" id="PTHR43441:SF11">
    <property type="entry name" value="RIBOSOMAL-PROTEIN-SERINE ACETYLTRANSFERASE"/>
    <property type="match status" value="1"/>
</dbReference>
<dbReference type="Pfam" id="PF13302">
    <property type="entry name" value="Acetyltransf_3"/>
    <property type="match status" value="1"/>
</dbReference>
<dbReference type="GO" id="GO:0005737">
    <property type="term" value="C:cytoplasm"/>
    <property type="evidence" value="ECO:0007669"/>
    <property type="project" value="TreeGrafter"/>
</dbReference>
<dbReference type="EMBL" id="JAAOYM010000002">
    <property type="protein sequence ID" value="NIJ14645.1"/>
    <property type="molecule type" value="Genomic_DNA"/>
</dbReference>
<organism evidence="2 3">
    <name type="scientific">Saccharomonospora amisosensis</name>
    <dbReference type="NCBI Taxonomy" id="1128677"/>
    <lineage>
        <taxon>Bacteria</taxon>
        <taxon>Bacillati</taxon>
        <taxon>Actinomycetota</taxon>
        <taxon>Actinomycetes</taxon>
        <taxon>Pseudonocardiales</taxon>
        <taxon>Pseudonocardiaceae</taxon>
        <taxon>Saccharomonospora</taxon>
    </lineage>
</organism>
<dbReference type="AlphaFoldDB" id="A0A7X5UV25"/>
<dbReference type="SUPFAM" id="SSF55729">
    <property type="entry name" value="Acyl-CoA N-acyltransferases (Nat)"/>
    <property type="match status" value="1"/>
</dbReference>
<sequence>MLVDHFPPLGLLLRTPRLELRIPTGEALADLADLAVDGIHPPETMPFVFPWTDQPPAELARDVLRHHWRHLANWTPQNWSLLLAVFRDGTVVGQQALSGREFATSREVTTGSWLGQRYQGQGIGTEMRAAALHLAFAGLGAEAAISGAFTDNPASLAVSRKLGYQPDGISRHAVRGELAIEQRMRLSRQNWERHRSIDVTIEGLEPCLPLFGLDDG</sequence>
<reference evidence="2 3" key="1">
    <citation type="submission" date="2020-03" db="EMBL/GenBank/DDBJ databases">
        <title>Sequencing the genomes of 1000 actinobacteria strains.</title>
        <authorList>
            <person name="Klenk H.-P."/>
        </authorList>
    </citation>
    <scope>NUCLEOTIDE SEQUENCE [LARGE SCALE GENOMIC DNA]</scope>
    <source>
        <strain evidence="2 3">DSM 45685</strain>
    </source>
</reference>
<evidence type="ECO:0000313" key="2">
    <source>
        <dbReference type="EMBL" id="NIJ14645.1"/>
    </source>
</evidence>
<dbReference type="InterPro" id="IPR000182">
    <property type="entry name" value="GNAT_dom"/>
</dbReference>
<dbReference type="PANTHER" id="PTHR43441">
    <property type="entry name" value="RIBOSOMAL-PROTEIN-SERINE ACETYLTRANSFERASE"/>
    <property type="match status" value="1"/>
</dbReference>
<keyword evidence="2" id="KW-0808">Transferase</keyword>
<dbReference type="Gene3D" id="3.40.630.30">
    <property type="match status" value="1"/>
</dbReference>
<protein>
    <submittedName>
        <fullName evidence="2">RimJ/RimL family protein N-acetyltransferase</fullName>
    </submittedName>
</protein>
<name>A0A7X5UV25_9PSEU</name>
<proteinExistence type="predicted"/>
<dbReference type="PROSITE" id="PS51186">
    <property type="entry name" value="GNAT"/>
    <property type="match status" value="1"/>
</dbReference>
<dbReference type="InterPro" id="IPR051908">
    <property type="entry name" value="Ribosomal_N-acetyltransferase"/>
</dbReference>
<evidence type="ECO:0000259" key="1">
    <source>
        <dbReference type="PROSITE" id="PS51186"/>
    </source>
</evidence>
<keyword evidence="3" id="KW-1185">Reference proteome</keyword>
<accession>A0A7X5UV25</accession>
<evidence type="ECO:0000313" key="3">
    <source>
        <dbReference type="Proteomes" id="UP000545493"/>
    </source>
</evidence>